<dbReference type="EMBL" id="BGPR01059354">
    <property type="protein sequence ID" value="GBO35374.1"/>
    <property type="molecule type" value="Genomic_DNA"/>
</dbReference>
<evidence type="ECO:0000313" key="2">
    <source>
        <dbReference type="Proteomes" id="UP000499080"/>
    </source>
</evidence>
<protein>
    <submittedName>
        <fullName evidence="1">Uncharacterized protein</fullName>
    </submittedName>
</protein>
<reference evidence="1 2" key="1">
    <citation type="journal article" date="2019" name="Sci. Rep.">
        <title>Orb-weaving spider Araneus ventricosus genome elucidates the spidroin gene catalogue.</title>
        <authorList>
            <person name="Kono N."/>
            <person name="Nakamura H."/>
            <person name="Ohtoshi R."/>
            <person name="Moran D.A.P."/>
            <person name="Shinohara A."/>
            <person name="Yoshida Y."/>
            <person name="Fujiwara M."/>
            <person name="Mori M."/>
            <person name="Tomita M."/>
            <person name="Arakawa K."/>
        </authorList>
    </citation>
    <scope>NUCLEOTIDE SEQUENCE [LARGE SCALE GENOMIC DNA]</scope>
</reference>
<dbReference type="AlphaFoldDB" id="A0A4Y2WFF0"/>
<proteinExistence type="predicted"/>
<comment type="caution">
    <text evidence="1">The sequence shown here is derived from an EMBL/GenBank/DDBJ whole genome shotgun (WGS) entry which is preliminary data.</text>
</comment>
<dbReference type="Proteomes" id="UP000499080">
    <property type="component" value="Unassembled WGS sequence"/>
</dbReference>
<keyword evidence="2" id="KW-1185">Reference proteome</keyword>
<sequence length="101" mass="11386">MIPHCCCCPKISSNPTSSEMLKSFVRSSHEANHNHEKPLTESPDTFIQIEAIPNKIVTIYEHIRHTALLLTTIILPQPYNNEFPTAVAVQRSHLIPLLLTC</sequence>
<organism evidence="1 2">
    <name type="scientific">Araneus ventricosus</name>
    <name type="common">Orbweaver spider</name>
    <name type="synonym">Epeira ventricosa</name>
    <dbReference type="NCBI Taxonomy" id="182803"/>
    <lineage>
        <taxon>Eukaryota</taxon>
        <taxon>Metazoa</taxon>
        <taxon>Ecdysozoa</taxon>
        <taxon>Arthropoda</taxon>
        <taxon>Chelicerata</taxon>
        <taxon>Arachnida</taxon>
        <taxon>Araneae</taxon>
        <taxon>Araneomorphae</taxon>
        <taxon>Entelegynae</taxon>
        <taxon>Araneoidea</taxon>
        <taxon>Araneidae</taxon>
        <taxon>Araneus</taxon>
    </lineage>
</organism>
<name>A0A4Y2WFF0_ARAVE</name>
<accession>A0A4Y2WFF0</accession>
<gene>
    <name evidence="1" type="ORF">AVEN_145086_1</name>
</gene>
<evidence type="ECO:0000313" key="1">
    <source>
        <dbReference type="EMBL" id="GBO35374.1"/>
    </source>
</evidence>